<keyword evidence="3" id="KW-1185">Reference proteome</keyword>
<gene>
    <name evidence="2" type="ORF">CDAR_124521</name>
</gene>
<evidence type="ECO:0000313" key="3">
    <source>
        <dbReference type="Proteomes" id="UP001054837"/>
    </source>
</evidence>
<feature type="region of interest" description="Disordered" evidence="1">
    <location>
        <begin position="75"/>
        <end position="96"/>
    </location>
</feature>
<protein>
    <submittedName>
        <fullName evidence="2">Uncharacterized protein</fullName>
    </submittedName>
</protein>
<sequence length="125" mass="14462">MTYKPLKPLPPVSFSYFGADDKRGWHCVRNIPPGQWISIHRSMSSVKTHQVIQHRLQILFYELLDDNPSAQKQFFKSISHKSTPKRKESFREDDPIKRQGYSDIAVTVSFLSCIPPTSPTTRRTT</sequence>
<reference evidence="2 3" key="1">
    <citation type="submission" date="2021-06" db="EMBL/GenBank/DDBJ databases">
        <title>Caerostris darwini draft genome.</title>
        <authorList>
            <person name="Kono N."/>
            <person name="Arakawa K."/>
        </authorList>
    </citation>
    <scope>NUCLEOTIDE SEQUENCE [LARGE SCALE GENOMIC DNA]</scope>
</reference>
<evidence type="ECO:0000256" key="1">
    <source>
        <dbReference type="SAM" id="MobiDB-lite"/>
    </source>
</evidence>
<dbReference type="AlphaFoldDB" id="A0AAV4RN11"/>
<proteinExistence type="predicted"/>
<feature type="compositionally biased region" description="Basic and acidic residues" evidence="1">
    <location>
        <begin position="85"/>
        <end position="96"/>
    </location>
</feature>
<dbReference type="EMBL" id="BPLQ01006336">
    <property type="protein sequence ID" value="GIY21665.1"/>
    <property type="molecule type" value="Genomic_DNA"/>
</dbReference>
<organism evidence="2 3">
    <name type="scientific">Caerostris darwini</name>
    <dbReference type="NCBI Taxonomy" id="1538125"/>
    <lineage>
        <taxon>Eukaryota</taxon>
        <taxon>Metazoa</taxon>
        <taxon>Ecdysozoa</taxon>
        <taxon>Arthropoda</taxon>
        <taxon>Chelicerata</taxon>
        <taxon>Arachnida</taxon>
        <taxon>Araneae</taxon>
        <taxon>Araneomorphae</taxon>
        <taxon>Entelegynae</taxon>
        <taxon>Araneoidea</taxon>
        <taxon>Araneidae</taxon>
        <taxon>Caerostris</taxon>
    </lineage>
</organism>
<evidence type="ECO:0000313" key="2">
    <source>
        <dbReference type="EMBL" id="GIY21665.1"/>
    </source>
</evidence>
<accession>A0AAV4RN11</accession>
<dbReference type="Proteomes" id="UP001054837">
    <property type="component" value="Unassembled WGS sequence"/>
</dbReference>
<comment type="caution">
    <text evidence="2">The sequence shown here is derived from an EMBL/GenBank/DDBJ whole genome shotgun (WGS) entry which is preliminary data.</text>
</comment>
<name>A0AAV4RN11_9ARAC</name>